<gene>
    <name evidence="2" type="ORF">Tci_862371</name>
</gene>
<organism evidence="2">
    <name type="scientific">Tanacetum cinerariifolium</name>
    <name type="common">Dalmatian daisy</name>
    <name type="synonym">Chrysanthemum cinerariifolium</name>
    <dbReference type="NCBI Taxonomy" id="118510"/>
    <lineage>
        <taxon>Eukaryota</taxon>
        <taxon>Viridiplantae</taxon>
        <taxon>Streptophyta</taxon>
        <taxon>Embryophyta</taxon>
        <taxon>Tracheophyta</taxon>
        <taxon>Spermatophyta</taxon>
        <taxon>Magnoliopsida</taxon>
        <taxon>eudicotyledons</taxon>
        <taxon>Gunneridae</taxon>
        <taxon>Pentapetalae</taxon>
        <taxon>asterids</taxon>
        <taxon>campanulids</taxon>
        <taxon>Asterales</taxon>
        <taxon>Asteraceae</taxon>
        <taxon>Asteroideae</taxon>
        <taxon>Anthemideae</taxon>
        <taxon>Anthemidinae</taxon>
        <taxon>Tanacetum</taxon>
    </lineage>
</organism>
<proteinExistence type="predicted"/>
<dbReference type="EMBL" id="BKCJ011126096">
    <property type="protein sequence ID" value="GFC90401.1"/>
    <property type="molecule type" value="Genomic_DNA"/>
</dbReference>
<evidence type="ECO:0000256" key="1">
    <source>
        <dbReference type="SAM" id="MobiDB-lite"/>
    </source>
</evidence>
<sequence length="82" mass="8844">KHVVPTAVLTRSKLVSLTAARLVTTAVSPNNVIRPRPAKTVGTKPHSPPQRNINRKPSPKSSNFPLKVTTVKALKFNVVKGV</sequence>
<protein>
    <submittedName>
        <fullName evidence="2">Uncharacterized protein</fullName>
    </submittedName>
</protein>
<accession>A0A699RZ55</accession>
<feature type="non-terminal residue" evidence="2">
    <location>
        <position position="1"/>
    </location>
</feature>
<comment type="caution">
    <text evidence="2">The sequence shown here is derived from an EMBL/GenBank/DDBJ whole genome shotgun (WGS) entry which is preliminary data.</text>
</comment>
<feature type="region of interest" description="Disordered" evidence="1">
    <location>
        <begin position="31"/>
        <end position="64"/>
    </location>
</feature>
<evidence type="ECO:0000313" key="2">
    <source>
        <dbReference type="EMBL" id="GFC90401.1"/>
    </source>
</evidence>
<dbReference type="AlphaFoldDB" id="A0A699RZ55"/>
<reference evidence="2" key="1">
    <citation type="journal article" date="2019" name="Sci. Rep.">
        <title>Draft genome of Tanacetum cinerariifolium, the natural source of mosquito coil.</title>
        <authorList>
            <person name="Yamashiro T."/>
            <person name="Shiraishi A."/>
            <person name="Satake H."/>
            <person name="Nakayama K."/>
        </authorList>
    </citation>
    <scope>NUCLEOTIDE SEQUENCE</scope>
</reference>
<name>A0A699RZ55_TANCI</name>